<comment type="caution">
    <text evidence="2">The sequence shown here is derived from an EMBL/GenBank/DDBJ whole genome shotgun (WGS) entry which is preliminary data.</text>
</comment>
<gene>
    <name evidence="2" type="ORF">AIE18_24960</name>
</gene>
<reference evidence="2" key="1">
    <citation type="submission" date="2018-07" db="EMBL/GenBank/DDBJ databases">
        <authorList>
            <consortium name="GenomeTrakr network: Whole genome sequencing for foodborne pathogen traceback"/>
        </authorList>
    </citation>
    <scope>NUCLEOTIDE SEQUENCE</scope>
    <source>
        <strain evidence="2">FDA00003717</strain>
    </source>
</reference>
<dbReference type="AlphaFoldDB" id="A0A5Y3LS46"/>
<sequence length="89" mass="9640">MTVRRCNKPDKTGGAAQIPAESRCHSPGCMAMQSGEIYLTRNARFSGEFTAGFTGLTPLSRRTRPEAVPESTVMVNAELMHALLTSLLN</sequence>
<proteinExistence type="predicted"/>
<name>A0A5Y3LS46_SALET</name>
<feature type="region of interest" description="Disordered" evidence="1">
    <location>
        <begin position="1"/>
        <end position="25"/>
    </location>
</feature>
<organism evidence="2">
    <name type="scientific">Salmonella enterica I</name>
    <dbReference type="NCBI Taxonomy" id="59201"/>
    <lineage>
        <taxon>Bacteria</taxon>
        <taxon>Pseudomonadati</taxon>
        <taxon>Pseudomonadota</taxon>
        <taxon>Gammaproteobacteria</taxon>
        <taxon>Enterobacterales</taxon>
        <taxon>Enterobacteriaceae</taxon>
        <taxon>Salmonella</taxon>
    </lineage>
</organism>
<protein>
    <submittedName>
        <fullName evidence="2">Uncharacterized protein</fullName>
    </submittedName>
</protein>
<evidence type="ECO:0000256" key="1">
    <source>
        <dbReference type="SAM" id="MobiDB-lite"/>
    </source>
</evidence>
<accession>A0A5Y3LS46</accession>
<evidence type="ECO:0000313" key="2">
    <source>
        <dbReference type="EMBL" id="ECI2788197.1"/>
    </source>
</evidence>
<dbReference type="EMBL" id="AAIUQW010000021">
    <property type="protein sequence ID" value="ECI2788197.1"/>
    <property type="molecule type" value="Genomic_DNA"/>
</dbReference>